<dbReference type="PANTHER" id="PTHR47506">
    <property type="entry name" value="TRANSCRIPTIONAL REGULATORY PROTEIN"/>
    <property type="match status" value="1"/>
</dbReference>
<dbReference type="RefSeq" id="WP_159268219.1">
    <property type="nucleotide sequence ID" value="NZ_CACSIK010000001.1"/>
</dbReference>
<evidence type="ECO:0000313" key="8">
    <source>
        <dbReference type="Proteomes" id="UP000435877"/>
    </source>
</evidence>
<dbReference type="Proteomes" id="UP000439591">
    <property type="component" value="Unassembled WGS sequence"/>
</dbReference>
<dbReference type="SUPFAM" id="SSF46689">
    <property type="entry name" value="Homeodomain-like"/>
    <property type="match status" value="1"/>
</dbReference>
<dbReference type="OrthoDB" id="270177at2"/>
<dbReference type="AlphaFoldDB" id="A0A5S9NG48"/>
<evidence type="ECO:0000313" key="7">
    <source>
        <dbReference type="EMBL" id="CAA0094555.1"/>
    </source>
</evidence>
<dbReference type="Gene3D" id="1.10.357.10">
    <property type="entry name" value="Tetracycline Repressor, domain 2"/>
    <property type="match status" value="1"/>
</dbReference>
<evidence type="ECO:0000256" key="1">
    <source>
        <dbReference type="ARBA" id="ARBA00023015"/>
    </source>
</evidence>
<dbReference type="EMBL" id="CACSIM010000002">
    <property type="protein sequence ID" value="CAA0094555.1"/>
    <property type="molecule type" value="Genomic_DNA"/>
</dbReference>
<evidence type="ECO:0000256" key="4">
    <source>
        <dbReference type="PROSITE-ProRule" id="PRU00335"/>
    </source>
</evidence>
<sequence>MARPRQQESKQLLDAATQLFWRQGYAATGTREIETALGLKSPAIYHRFGSKHDLFIASLKHYIATVIDWRIKHYLEAEDALKGLQDFFTSIPLSASKYHQPPSCLLVNTTLERAAENPDINTCLHEGTLKVLLGLRNNLKRLQVEKILSPNADIEATADNLQLQLFGLLVSSRLPHEHHALLAKATHITTTLDIKPKNGAQI</sequence>
<feature type="DNA-binding region" description="H-T-H motif" evidence="4">
    <location>
        <begin position="29"/>
        <end position="48"/>
    </location>
</feature>
<keyword evidence="8" id="KW-1185">Reference proteome</keyword>
<protein>
    <submittedName>
        <fullName evidence="6">HTH-type transcriptional repressor ComR</fullName>
    </submittedName>
</protein>
<feature type="domain" description="HTH tetR-type" evidence="5">
    <location>
        <begin position="6"/>
        <end position="66"/>
    </location>
</feature>
<dbReference type="Proteomes" id="UP000435877">
    <property type="component" value="Unassembled WGS sequence"/>
</dbReference>
<dbReference type="EMBL" id="CACSIK010000001">
    <property type="protein sequence ID" value="CAA0088518.1"/>
    <property type="molecule type" value="Genomic_DNA"/>
</dbReference>
<keyword evidence="3" id="KW-0804">Transcription</keyword>
<dbReference type="PANTHER" id="PTHR47506:SF1">
    <property type="entry name" value="HTH-TYPE TRANSCRIPTIONAL REGULATOR YJDC"/>
    <property type="match status" value="1"/>
</dbReference>
<dbReference type="Pfam" id="PF00440">
    <property type="entry name" value="TetR_N"/>
    <property type="match status" value="1"/>
</dbReference>
<reference evidence="8 9" key="1">
    <citation type="submission" date="2019-11" db="EMBL/GenBank/DDBJ databases">
        <authorList>
            <person name="Holert J."/>
        </authorList>
    </citation>
    <scope>NUCLEOTIDE SEQUENCE [LARGE SCALE GENOMIC DNA]</scope>
    <source>
        <strain evidence="7">BC3_2A</strain>
        <strain evidence="6">SB11_1A</strain>
    </source>
</reference>
<organism evidence="6 8">
    <name type="scientific">Zhongshania aliphaticivorans</name>
    <dbReference type="NCBI Taxonomy" id="1470434"/>
    <lineage>
        <taxon>Bacteria</taxon>
        <taxon>Pseudomonadati</taxon>
        <taxon>Pseudomonadota</taxon>
        <taxon>Gammaproteobacteria</taxon>
        <taxon>Cellvibrionales</taxon>
        <taxon>Spongiibacteraceae</taxon>
        <taxon>Zhongshania</taxon>
    </lineage>
</organism>
<evidence type="ECO:0000256" key="2">
    <source>
        <dbReference type="ARBA" id="ARBA00023125"/>
    </source>
</evidence>
<dbReference type="SUPFAM" id="SSF48498">
    <property type="entry name" value="Tetracyclin repressor-like, C-terminal domain"/>
    <property type="match status" value="1"/>
</dbReference>
<proteinExistence type="predicted"/>
<evidence type="ECO:0000313" key="6">
    <source>
        <dbReference type="EMBL" id="CAA0088518.1"/>
    </source>
</evidence>
<accession>A0A5S9NG48</accession>
<evidence type="ECO:0000256" key="3">
    <source>
        <dbReference type="ARBA" id="ARBA00023163"/>
    </source>
</evidence>
<evidence type="ECO:0000313" key="9">
    <source>
        <dbReference type="Proteomes" id="UP000439591"/>
    </source>
</evidence>
<gene>
    <name evidence="6" type="primary">comR_2</name>
    <name evidence="6" type="ORF">IHBHHGIJ_01558</name>
    <name evidence="7" type="ORF">KFEGEMFD_01160</name>
</gene>
<dbReference type="InterPro" id="IPR036271">
    <property type="entry name" value="Tet_transcr_reg_TetR-rel_C_sf"/>
</dbReference>
<dbReference type="InterPro" id="IPR009057">
    <property type="entry name" value="Homeodomain-like_sf"/>
</dbReference>
<dbReference type="PRINTS" id="PR00455">
    <property type="entry name" value="HTHTETR"/>
</dbReference>
<name>A0A5S9NG48_9GAMM</name>
<dbReference type="Gene3D" id="1.10.10.60">
    <property type="entry name" value="Homeodomain-like"/>
    <property type="match status" value="1"/>
</dbReference>
<evidence type="ECO:0000259" key="5">
    <source>
        <dbReference type="PROSITE" id="PS50977"/>
    </source>
</evidence>
<dbReference type="PROSITE" id="PS50977">
    <property type="entry name" value="HTH_TETR_2"/>
    <property type="match status" value="1"/>
</dbReference>
<dbReference type="GO" id="GO:0003677">
    <property type="term" value="F:DNA binding"/>
    <property type="evidence" value="ECO:0007669"/>
    <property type="project" value="UniProtKB-UniRule"/>
</dbReference>
<dbReference type="InterPro" id="IPR001647">
    <property type="entry name" value="HTH_TetR"/>
</dbReference>
<keyword evidence="2 4" id="KW-0238">DNA-binding</keyword>
<keyword evidence="1" id="KW-0805">Transcription regulation</keyword>